<proteinExistence type="predicted"/>
<sequence length="151" mass="15750">MSTDTARIAIDGLAPNYSISKFIMQLKLTPFLALLSLSLALPEPIPEPVTDSGFKEVEGGITPRDGPDTLVARACSYNTGCVSQSGASAGKYCGFCTQVRGTYHVGDIYQVNGGSGSSSCCDYGSSSVCAAHWPVVSPNILVKCANNGRGY</sequence>
<accession>A0A5N6KD73</accession>
<name>A0A5N6KD73_MONLA</name>
<evidence type="ECO:0000313" key="1">
    <source>
        <dbReference type="EMBL" id="KAB8301327.1"/>
    </source>
</evidence>
<dbReference type="Proteomes" id="UP000326757">
    <property type="component" value="Unassembled WGS sequence"/>
</dbReference>
<evidence type="ECO:0000313" key="2">
    <source>
        <dbReference type="Proteomes" id="UP000326757"/>
    </source>
</evidence>
<reference evidence="1 2" key="1">
    <citation type="submission" date="2019-06" db="EMBL/GenBank/DDBJ databases">
        <title>Genome Sequence of the Brown Rot Fungal Pathogen Monilinia laxa.</title>
        <authorList>
            <person name="De Miccolis Angelini R.M."/>
            <person name="Landi L."/>
            <person name="Abate D."/>
            <person name="Pollastro S."/>
            <person name="Romanazzi G."/>
            <person name="Faretra F."/>
        </authorList>
    </citation>
    <scope>NUCLEOTIDE SEQUENCE [LARGE SCALE GENOMIC DNA]</scope>
    <source>
        <strain evidence="1 2">Mlax316</strain>
    </source>
</reference>
<keyword evidence="2" id="KW-1185">Reference proteome</keyword>
<organism evidence="1 2">
    <name type="scientific">Monilinia laxa</name>
    <name type="common">Brown rot fungus</name>
    <name type="synonym">Sclerotinia laxa</name>
    <dbReference type="NCBI Taxonomy" id="61186"/>
    <lineage>
        <taxon>Eukaryota</taxon>
        <taxon>Fungi</taxon>
        <taxon>Dikarya</taxon>
        <taxon>Ascomycota</taxon>
        <taxon>Pezizomycotina</taxon>
        <taxon>Leotiomycetes</taxon>
        <taxon>Helotiales</taxon>
        <taxon>Sclerotiniaceae</taxon>
        <taxon>Monilinia</taxon>
    </lineage>
</organism>
<comment type="caution">
    <text evidence="1">The sequence shown here is derived from an EMBL/GenBank/DDBJ whole genome shotgun (WGS) entry which is preliminary data.</text>
</comment>
<protein>
    <submittedName>
        <fullName evidence="1">Uncharacterized protein</fullName>
    </submittedName>
</protein>
<gene>
    <name evidence="1" type="ORF">EYC80_003208</name>
</gene>
<dbReference type="OrthoDB" id="3434855at2759"/>
<dbReference type="EMBL" id="VIGI01000004">
    <property type="protein sequence ID" value="KAB8301327.1"/>
    <property type="molecule type" value="Genomic_DNA"/>
</dbReference>
<dbReference type="AlphaFoldDB" id="A0A5N6KD73"/>